<evidence type="ECO:0000313" key="2">
    <source>
        <dbReference type="EMBL" id="TXE16939.1"/>
    </source>
</evidence>
<evidence type="ECO:0000256" key="1">
    <source>
        <dbReference type="SAM" id="Phobius"/>
    </source>
</evidence>
<gene>
    <name evidence="2" type="ORF">ES692_11350</name>
</gene>
<comment type="caution">
    <text evidence="2">The sequence shown here is derived from an EMBL/GenBank/DDBJ whole genome shotgun (WGS) entry which is preliminary data.</text>
</comment>
<keyword evidence="1" id="KW-1133">Transmembrane helix</keyword>
<dbReference type="Proteomes" id="UP000321938">
    <property type="component" value="Unassembled WGS sequence"/>
</dbReference>
<reference evidence="2 3" key="1">
    <citation type="submission" date="2019-08" db="EMBL/GenBank/DDBJ databases">
        <title>Genome of Psychroserpens burtonensis ACAM 167.</title>
        <authorList>
            <person name="Bowman J.P."/>
        </authorList>
    </citation>
    <scope>NUCLEOTIDE SEQUENCE [LARGE SCALE GENOMIC DNA]</scope>
    <source>
        <strain evidence="2 3">ACAM 167</strain>
    </source>
</reference>
<feature type="transmembrane region" description="Helical" evidence="1">
    <location>
        <begin position="42"/>
        <end position="62"/>
    </location>
</feature>
<proteinExistence type="predicted"/>
<keyword evidence="1" id="KW-0472">Membrane</keyword>
<sequence>MTDFWFYLKEGIIHILDLDGLDHFYFILSFCILFSFKDWKKIIGLVTAFTFGHCITLFLSGLELVTINADTIELLIPITILLSCINNFYVLLKDKQSKQQLVITYIILLIFGLIHGLGFSNYIKMMLFDDESIVLPLLGFNVGIELAQLLIVTGLLIVLSVFQLLLKSKMRSVRLAINTIIFVLVVMMML</sequence>
<dbReference type="AlphaFoldDB" id="A0A5C7B7X2"/>
<evidence type="ECO:0000313" key="3">
    <source>
        <dbReference type="Proteomes" id="UP000321938"/>
    </source>
</evidence>
<dbReference type="InterPro" id="IPR032809">
    <property type="entry name" value="Put_HupE_UreJ"/>
</dbReference>
<feature type="transmembrane region" description="Helical" evidence="1">
    <location>
        <begin position="173"/>
        <end position="189"/>
    </location>
</feature>
<feature type="transmembrane region" description="Helical" evidence="1">
    <location>
        <begin position="74"/>
        <end position="92"/>
    </location>
</feature>
<keyword evidence="3" id="KW-1185">Reference proteome</keyword>
<organism evidence="2 3">
    <name type="scientific">Psychroserpens burtonensis</name>
    <dbReference type="NCBI Taxonomy" id="49278"/>
    <lineage>
        <taxon>Bacteria</taxon>
        <taxon>Pseudomonadati</taxon>
        <taxon>Bacteroidota</taxon>
        <taxon>Flavobacteriia</taxon>
        <taxon>Flavobacteriales</taxon>
        <taxon>Flavobacteriaceae</taxon>
        <taxon>Psychroserpens</taxon>
    </lineage>
</organism>
<feature type="transmembrane region" description="Helical" evidence="1">
    <location>
        <begin position="12"/>
        <end position="35"/>
    </location>
</feature>
<dbReference type="OrthoDB" id="9808870at2"/>
<protein>
    <submittedName>
        <fullName evidence="2">HupE/UreJ family protein</fullName>
    </submittedName>
</protein>
<keyword evidence="1" id="KW-0812">Transmembrane</keyword>
<accession>A0A5C7B7X2</accession>
<dbReference type="EMBL" id="VOSB01000015">
    <property type="protein sequence ID" value="TXE16939.1"/>
    <property type="molecule type" value="Genomic_DNA"/>
</dbReference>
<dbReference type="Pfam" id="PF13795">
    <property type="entry name" value="HupE_UreJ_2"/>
    <property type="match status" value="1"/>
</dbReference>
<dbReference type="RefSeq" id="WP_028872073.1">
    <property type="nucleotide sequence ID" value="NZ_VOSB01000015.1"/>
</dbReference>
<name>A0A5C7B7X2_9FLAO</name>
<dbReference type="STRING" id="1123037.GCA_000425305_02270"/>
<feature type="transmembrane region" description="Helical" evidence="1">
    <location>
        <begin position="143"/>
        <end position="166"/>
    </location>
</feature>
<feature type="transmembrane region" description="Helical" evidence="1">
    <location>
        <begin position="101"/>
        <end position="123"/>
    </location>
</feature>